<name>A0ABS4IE96_9BACI</name>
<reference evidence="4 5" key="1">
    <citation type="submission" date="2021-03" db="EMBL/GenBank/DDBJ databases">
        <title>Genomic Encyclopedia of Type Strains, Phase IV (KMG-IV): sequencing the most valuable type-strain genomes for metagenomic binning, comparative biology and taxonomic classification.</title>
        <authorList>
            <person name="Goeker M."/>
        </authorList>
    </citation>
    <scope>NUCLEOTIDE SEQUENCE [LARGE SCALE GENOMIC DNA]</scope>
    <source>
        <strain evidence="4 5">DSM 25609</strain>
    </source>
</reference>
<evidence type="ECO:0000256" key="3">
    <source>
        <dbReference type="SAM" id="SignalP"/>
    </source>
</evidence>
<keyword evidence="1 3" id="KW-0732">Signal</keyword>
<evidence type="ECO:0000256" key="1">
    <source>
        <dbReference type="ARBA" id="ARBA00022729"/>
    </source>
</evidence>
<proteinExistence type="predicted"/>
<evidence type="ECO:0000313" key="5">
    <source>
        <dbReference type="Proteomes" id="UP001519345"/>
    </source>
</evidence>
<dbReference type="RefSeq" id="WP_209461853.1">
    <property type="nucleotide sequence ID" value="NZ_CP110224.1"/>
</dbReference>
<protein>
    <recommendedName>
        <fullName evidence="6">DUF4352 domain-containing protein</fullName>
    </recommendedName>
</protein>
<feature type="signal peptide" evidence="3">
    <location>
        <begin position="1"/>
        <end position="28"/>
    </location>
</feature>
<feature type="region of interest" description="Disordered" evidence="2">
    <location>
        <begin position="29"/>
        <end position="71"/>
    </location>
</feature>
<evidence type="ECO:0000313" key="4">
    <source>
        <dbReference type="EMBL" id="MBP1968646.1"/>
    </source>
</evidence>
<dbReference type="Gene3D" id="2.60.40.1240">
    <property type="match status" value="1"/>
</dbReference>
<dbReference type="PROSITE" id="PS51257">
    <property type="entry name" value="PROKAR_LIPOPROTEIN"/>
    <property type="match status" value="1"/>
</dbReference>
<evidence type="ECO:0000256" key="2">
    <source>
        <dbReference type="SAM" id="MobiDB-lite"/>
    </source>
</evidence>
<feature type="chain" id="PRO_5046268210" description="DUF4352 domain-containing protein" evidence="3">
    <location>
        <begin position="29"/>
        <end position="217"/>
    </location>
</feature>
<gene>
    <name evidence="4" type="ORF">J2Z83_000738</name>
</gene>
<sequence>MVQNVKQFTKLLLLMSLVLIMLVGCSNNEEDEGQTTGEEDNNSQETSAAQEEEDGEGVDESAEDTSDSNDDYVEHQEGLKMGETGVVEDNNKKYEVTLNSIEYVDVVGDFEAEGDTYAVSNITVTNIDDHSFNAKDIYRPGFGPENELDASLNQVLLDNSDRVDQDLLEGEIAPGEDITGVHVFDIERTEDYVFALGGSGVQIRTYAQWEISDSEIE</sequence>
<dbReference type="Proteomes" id="UP001519345">
    <property type="component" value="Unassembled WGS sequence"/>
</dbReference>
<feature type="compositionally biased region" description="Acidic residues" evidence="2">
    <location>
        <begin position="29"/>
        <end position="42"/>
    </location>
</feature>
<dbReference type="InterPro" id="IPR029050">
    <property type="entry name" value="Immunoprotect_excell_Ig-like"/>
</dbReference>
<feature type="compositionally biased region" description="Acidic residues" evidence="2">
    <location>
        <begin position="50"/>
        <end position="71"/>
    </location>
</feature>
<accession>A0ABS4IE96</accession>
<dbReference type="EMBL" id="JAGGKX010000002">
    <property type="protein sequence ID" value="MBP1968646.1"/>
    <property type="molecule type" value="Genomic_DNA"/>
</dbReference>
<evidence type="ECO:0008006" key="6">
    <source>
        <dbReference type="Google" id="ProtNLM"/>
    </source>
</evidence>
<organism evidence="4 5">
    <name type="scientific">Virgibacillus natechei</name>
    <dbReference type="NCBI Taxonomy" id="1216297"/>
    <lineage>
        <taxon>Bacteria</taxon>
        <taxon>Bacillati</taxon>
        <taxon>Bacillota</taxon>
        <taxon>Bacilli</taxon>
        <taxon>Bacillales</taxon>
        <taxon>Bacillaceae</taxon>
        <taxon>Virgibacillus</taxon>
    </lineage>
</organism>
<keyword evidence="5" id="KW-1185">Reference proteome</keyword>
<comment type="caution">
    <text evidence="4">The sequence shown here is derived from an EMBL/GenBank/DDBJ whole genome shotgun (WGS) entry which is preliminary data.</text>
</comment>